<dbReference type="HOGENOM" id="CLU_188461_0_0_6"/>
<keyword evidence="2" id="KW-1185">Reference proteome</keyword>
<dbReference type="InterPro" id="IPR009491">
    <property type="entry name" value="DUF1107"/>
</dbReference>
<name>A0A090IP42_9GAMM</name>
<evidence type="ECO:0000313" key="2">
    <source>
        <dbReference type="Proteomes" id="UP000032427"/>
    </source>
</evidence>
<organism evidence="1 2">
    <name type="scientific">Aliivibrio wodanis</name>
    <dbReference type="NCBI Taxonomy" id="80852"/>
    <lineage>
        <taxon>Bacteria</taxon>
        <taxon>Pseudomonadati</taxon>
        <taxon>Pseudomonadota</taxon>
        <taxon>Gammaproteobacteria</taxon>
        <taxon>Vibrionales</taxon>
        <taxon>Vibrionaceae</taxon>
        <taxon>Aliivibrio</taxon>
    </lineage>
</organism>
<dbReference type="OrthoDB" id="5588896at2"/>
<evidence type="ECO:0008006" key="3">
    <source>
        <dbReference type="Google" id="ProtNLM"/>
    </source>
</evidence>
<proteinExistence type="predicted"/>
<dbReference type="Proteomes" id="UP000032427">
    <property type="component" value="Chromosome 1"/>
</dbReference>
<gene>
    <name evidence="1" type="ORF">AWOD_I_2180</name>
</gene>
<sequence>MRFFKHYAPSMIAKHISRLFNGKIHIHGIGEFRFEQGRLIVPTQAEREHYKMIKEINLEVARLKLCY</sequence>
<dbReference type="PATRIC" id="fig|80852.17.peg.2256"/>
<protein>
    <recommendedName>
        <fullName evidence="3">DUF1107 domain-containing protein</fullName>
    </recommendedName>
</protein>
<reference evidence="2" key="1">
    <citation type="submission" date="2014-09" db="EMBL/GenBank/DDBJ databases">
        <authorList>
            <person name="Hjerde E."/>
        </authorList>
    </citation>
    <scope>NUCLEOTIDE SEQUENCE [LARGE SCALE GENOMIC DNA]</scope>
    <source>
        <strain evidence="2">06/09/139</strain>
    </source>
</reference>
<dbReference type="Gene3D" id="3.30.1910.10">
    <property type="entry name" value="so0334 like domain"/>
    <property type="match status" value="1"/>
</dbReference>
<evidence type="ECO:0000313" key="1">
    <source>
        <dbReference type="EMBL" id="CED72242.1"/>
    </source>
</evidence>
<dbReference type="EMBL" id="LN554846">
    <property type="protein sequence ID" value="CED72242.1"/>
    <property type="molecule type" value="Genomic_DNA"/>
</dbReference>
<dbReference type="AlphaFoldDB" id="A0A090IP42"/>
<dbReference type="GeneID" id="28541757"/>
<accession>A0A090IP42</accession>
<dbReference type="Pfam" id="PF06526">
    <property type="entry name" value="DUF1107"/>
    <property type="match status" value="1"/>
</dbReference>
<dbReference type="KEGG" id="awd:AWOD_I_2180"/>
<dbReference type="STRING" id="80852.AWOD_I_2180"/>